<proteinExistence type="predicted"/>
<gene>
    <name evidence="1" type="ORF">DE4585_04759</name>
</gene>
<dbReference type="AlphaFoldDB" id="A0A4R8RTI7"/>
<dbReference type="Proteomes" id="UP000295117">
    <property type="component" value="Unassembled WGS sequence"/>
</dbReference>
<name>A0A4R8RTI7_9MYCO</name>
<sequence>MTTEERGGEDTVAIRDPQALAETIDAFDALAKDDPGPRILKLLELPAAADGSSTNASVIEIVKEIAAEASSDTKELREIVEQLRDWSAAEVGTDQQASAEIKATEG</sequence>
<protein>
    <submittedName>
        <fullName evidence="1">Uncharacterized protein</fullName>
    </submittedName>
</protein>
<accession>A0A4R8RTI7</accession>
<evidence type="ECO:0000313" key="2">
    <source>
        <dbReference type="Proteomes" id="UP000295117"/>
    </source>
</evidence>
<dbReference type="RefSeq" id="WP_134073938.1">
    <property type="nucleotide sequence ID" value="NZ_PECH01000010.1"/>
</dbReference>
<organism evidence="1 2">
    <name type="scientific">Mycobacteroides salmoniphilum</name>
    <dbReference type="NCBI Taxonomy" id="404941"/>
    <lineage>
        <taxon>Bacteria</taxon>
        <taxon>Bacillati</taxon>
        <taxon>Actinomycetota</taxon>
        <taxon>Actinomycetes</taxon>
        <taxon>Mycobacteriales</taxon>
        <taxon>Mycobacteriaceae</taxon>
        <taxon>Mycobacteroides</taxon>
    </lineage>
</organism>
<dbReference type="EMBL" id="PECH01000010">
    <property type="protein sequence ID" value="TDZ77365.1"/>
    <property type="molecule type" value="Genomic_DNA"/>
</dbReference>
<evidence type="ECO:0000313" key="1">
    <source>
        <dbReference type="EMBL" id="TDZ77365.1"/>
    </source>
</evidence>
<comment type="caution">
    <text evidence="1">The sequence shown here is derived from an EMBL/GenBank/DDBJ whole genome shotgun (WGS) entry which is preliminary data.</text>
</comment>
<reference evidence="1 2" key="1">
    <citation type="journal article" date="2019" name="Sci. Rep.">
        <title>Extended insight into the Mycobacterium chelonae-abscessus complex through whole genome sequencing of Mycobacterium salmoniphilum outbreak and Mycobacterium salmoniphilum-like strains.</title>
        <authorList>
            <person name="Behra P.R.K."/>
            <person name="Das S."/>
            <person name="Pettersson B.M.F."/>
            <person name="Shirreff L."/>
            <person name="DuCote T."/>
            <person name="Jacobsson K.G."/>
            <person name="Ennis D.G."/>
            <person name="Kirsebom L.A."/>
        </authorList>
    </citation>
    <scope>NUCLEOTIDE SEQUENCE [LARGE SCALE GENOMIC DNA]</scope>
    <source>
        <strain evidence="1 2">DE 4585</strain>
    </source>
</reference>